<dbReference type="InterPro" id="IPR006533">
    <property type="entry name" value="T6SS_Vgr_RhsGE"/>
</dbReference>
<feature type="compositionally biased region" description="Gly residues" evidence="2">
    <location>
        <begin position="691"/>
        <end position="703"/>
    </location>
</feature>
<evidence type="ECO:0000313" key="7">
    <source>
        <dbReference type="Proteomes" id="UP000494218"/>
    </source>
</evidence>
<accession>A0A6P2N5S2</accession>
<dbReference type="SUPFAM" id="SSF69279">
    <property type="entry name" value="Phage tail proteins"/>
    <property type="match status" value="2"/>
</dbReference>
<feature type="region of interest" description="Disordered" evidence="2">
    <location>
        <begin position="587"/>
        <end position="606"/>
    </location>
</feature>
<dbReference type="InterPro" id="IPR006531">
    <property type="entry name" value="Gp5/Vgr_OB"/>
</dbReference>
<reference evidence="6 7" key="1">
    <citation type="submission" date="2019-09" db="EMBL/GenBank/DDBJ databases">
        <authorList>
            <person name="Depoorter E."/>
        </authorList>
    </citation>
    <scope>NUCLEOTIDE SEQUENCE [LARGE SCALE GENOMIC DNA]</scope>
    <source>
        <strain evidence="6">LMG 23254</strain>
    </source>
</reference>
<dbReference type="Pfam" id="PF10106">
    <property type="entry name" value="DUF2345"/>
    <property type="match status" value="1"/>
</dbReference>
<organism evidence="6 7">
    <name type="scientific">Burkholderia lata (strain ATCC 17760 / DSM 23089 / LMG 22485 / NCIMB 9086 / R18194 / 383)</name>
    <dbReference type="NCBI Taxonomy" id="482957"/>
    <lineage>
        <taxon>Bacteria</taxon>
        <taxon>Pseudomonadati</taxon>
        <taxon>Pseudomonadota</taxon>
        <taxon>Betaproteobacteria</taxon>
        <taxon>Burkholderiales</taxon>
        <taxon>Burkholderiaceae</taxon>
        <taxon>Burkholderia</taxon>
        <taxon>Burkholderia cepacia complex</taxon>
    </lineage>
</organism>
<proteinExistence type="inferred from homology"/>
<evidence type="ECO:0000259" key="3">
    <source>
        <dbReference type="Pfam" id="PF04717"/>
    </source>
</evidence>
<protein>
    <submittedName>
        <fullName evidence="6">Phage-like baseplate assembly protein</fullName>
    </submittedName>
</protein>
<sequence length="966" mass="105089">MNVTEILRAFVSALDQNNRAIRFHWGRHQEALARVLVPQSIDLTEGLCTGIEGHLTCLSSRPDLPLSTFLGLPLSVQLMTDRGKPYPINGIITDVRAGQSDGSLTCVQLTLRDALGILEQRVNSRTFRSTSVPDILETLLHEWQQRSSALAQAFDFELVLDRNQYPKREQTRQAGESDAAFIRRLCRRDGIFWYARAGKHDGAATDTPVHTLVFCDDPTKLPQAAAGQVPYHRGSQSRERDAVTLWSTARALTPGSVRRSSWDYKAGRMAQSEQETIVDQGEAGNDLAKLLANSVIDVPHAGDSDADQERLAKARILAHERRAECVYAASDVRDVSPGFWFTLLGHPEVDTRPDEQRQFVITSLHHRATNNYSKALDERAQALFAASRWSFDTLPAEEEGAGVRYENTFTCVRRGVPLTPAYDPRVDLPPVHPFTAKVVGQDGEEVHCDEFGRIKVQILGLRADDHTHAQGAGTSGTERDSAWVRWVSPWAGPNYGMDMLPRAGMEVLIDHLHGDPDKMIVTGVLHGGPNMPTTFSHTGSLPGNRYLSGIKTKEVKADRYNQLRFDDTPGQISSQLASEHTHTQLNLGYLTEPRDEGKGAPRGDGLEARTDAQAVIRAAKGVYVTAQQQGRAEGKMLERTALQTLIEQLQELVRNLGDASAANDAENTDLARIEKITSQIKGWDAGSNVDQGGGGGGGGGGGAPMVAIEGPAGVTVASEDAMVLGAQTNIDAVSIGNTQISAGRRLLMRVGDWMSAFAAKGMTLVTAEGKLRIEAHKEDVVVKAAKRIILEAGEEIVFRSPKVNTQASDEASINGGSSYSQWNGGGVVHGTSGVWREHAASHSLVGPDNKPVKAPDPLTFKELEQQDSLAVVLRSHPEDGRPLAYEPYTLYKGSAKIADGVTDEHGQLIIANHQKGTSSYTVKLHNGHEIDVPVKEEGLTDDEQLAAQGWRAVDGDPESRQRHAEG</sequence>
<dbReference type="SUPFAM" id="SSF69255">
    <property type="entry name" value="gp5 N-terminal domain-like"/>
    <property type="match status" value="1"/>
</dbReference>
<dbReference type="Gene3D" id="3.55.50.10">
    <property type="entry name" value="Baseplate protein-like domains"/>
    <property type="match status" value="1"/>
</dbReference>
<dbReference type="InterPro" id="IPR018769">
    <property type="entry name" value="VgrG2_DUF2345"/>
</dbReference>
<feature type="region of interest" description="Disordered" evidence="2">
    <location>
        <begin position="684"/>
        <end position="703"/>
    </location>
</feature>
<evidence type="ECO:0000259" key="5">
    <source>
        <dbReference type="Pfam" id="PF13296"/>
    </source>
</evidence>
<dbReference type="Proteomes" id="UP000494218">
    <property type="component" value="Unassembled WGS sequence"/>
</dbReference>
<dbReference type="NCBIfam" id="TIGR03361">
    <property type="entry name" value="VI_Rhs_Vgr"/>
    <property type="match status" value="1"/>
</dbReference>
<name>A0A6P2N5S2_BURL3</name>
<dbReference type="Gene3D" id="4.10.220.110">
    <property type="match status" value="1"/>
</dbReference>
<dbReference type="Pfam" id="PF04717">
    <property type="entry name" value="Phage_base_V"/>
    <property type="match status" value="1"/>
</dbReference>
<dbReference type="Pfam" id="PF05954">
    <property type="entry name" value="Phage_GPD"/>
    <property type="match status" value="1"/>
</dbReference>
<feature type="domain" description="Putative type VI secretion system Rhs element associated Vgr" evidence="5">
    <location>
        <begin position="553"/>
        <end position="659"/>
    </location>
</feature>
<dbReference type="Pfam" id="PF13296">
    <property type="entry name" value="T6SS_Vgr"/>
    <property type="match status" value="1"/>
</dbReference>
<comment type="similarity">
    <text evidence="1">Belongs to the VgrG protein family.</text>
</comment>
<dbReference type="NCBIfam" id="TIGR01646">
    <property type="entry name" value="vgr_GE"/>
    <property type="match status" value="1"/>
</dbReference>
<dbReference type="EMBL" id="CABVPW010000019">
    <property type="protein sequence ID" value="VWB86686.1"/>
    <property type="molecule type" value="Genomic_DNA"/>
</dbReference>
<gene>
    <name evidence="6" type="ORF">BLA23254_04099</name>
</gene>
<feature type="domain" description="Gp5/Type VI secretion system Vgr protein OB-fold" evidence="3">
    <location>
        <begin position="476"/>
        <end position="526"/>
    </location>
</feature>
<feature type="compositionally biased region" description="Basic and acidic residues" evidence="2">
    <location>
        <begin position="592"/>
        <end position="606"/>
    </location>
</feature>
<dbReference type="Gene3D" id="2.30.110.50">
    <property type="match status" value="1"/>
</dbReference>
<evidence type="ECO:0000259" key="4">
    <source>
        <dbReference type="Pfam" id="PF10106"/>
    </source>
</evidence>
<feature type="domain" description="DUF2345" evidence="4">
    <location>
        <begin position="700"/>
        <end position="848"/>
    </location>
</feature>
<evidence type="ECO:0000256" key="2">
    <source>
        <dbReference type="SAM" id="MobiDB-lite"/>
    </source>
</evidence>
<evidence type="ECO:0000313" key="6">
    <source>
        <dbReference type="EMBL" id="VWB86686.1"/>
    </source>
</evidence>
<dbReference type="InterPro" id="IPR028244">
    <property type="entry name" value="T6SS_Rhs_Vgr_dom"/>
</dbReference>
<dbReference type="InterPro" id="IPR017847">
    <property type="entry name" value="T6SS_RhsGE_Vgr_subset"/>
</dbReference>
<dbReference type="Gene3D" id="2.40.50.230">
    <property type="entry name" value="Gp5 N-terminal domain"/>
    <property type="match status" value="1"/>
</dbReference>
<dbReference type="InterPro" id="IPR037026">
    <property type="entry name" value="Vgr_OB-fold_dom_sf"/>
</dbReference>
<dbReference type="AlphaFoldDB" id="A0A6P2N5S2"/>
<evidence type="ECO:0000256" key="1">
    <source>
        <dbReference type="ARBA" id="ARBA00005558"/>
    </source>
</evidence>